<accession>A0A6A6DN30</accession>
<feature type="non-terminal residue" evidence="2">
    <location>
        <position position="143"/>
    </location>
</feature>
<evidence type="ECO:0000313" key="3">
    <source>
        <dbReference type="Proteomes" id="UP000800200"/>
    </source>
</evidence>
<dbReference type="InterPro" id="IPR015797">
    <property type="entry name" value="NUDIX_hydrolase-like_dom_sf"/>
</dbReference>
<sequence>GKWEMTGGGVDIVPNETILQAAEREAKDEADIMIESIDACVGHYYFYCGWMLWIAHNAKIMFIGQVKDGDAGLQNIKLNSFEHEKICWAKEKHVAAMSDEPMEQLKLKMDGNEAKPTDDQWPKMQYISKEGHQLALLAFEKLR</sequence>
<evidence type="ECO:0000259" key="1">
    <source>
        <dbReference type="PROSITE" id="PS51462"/>
    </source>
</evidence>
<reference evidence="2" key="1">
    <citation type="journal article" date="2020" name="Stud. Mycol.">
        <title>101 Dothideomycetes genomes: a test case for predicting lifestyles and emergence of pathogens.</title>
        <authorList>
            <person name="Haridas S."/>
            <person name="Albert R."/>
            <person name="Binder M."/>
            <person name="Bloem J."/>
            <person name="Labutti K."/>
            <person name="Salamov A."/>
            <person name="Andreopoulos B."/>
            <person name="Baker S."/>
            <person name="Barry K."/>
            <person name="Bills G."/>
            <person name="Bluhm B."/>
            <person name="Cannon C."/>
            <person name="Castanera R."/>
            <person name="Culley D."/>
            <person name="Daum C."/>
            <person name="Ezra D."/>
            <person name="Gonzalez J."/>
            <person name="Henrissat B."/>
            <person name="Kuo A."/>
            <person name="Liang C."/>
            <person name="Lipzen A."/>
            <person name="Lutzoni F."/>
            <person name="Magnuson J."/>
            <person name="Mondo S."/>
            <person name="Nolan M."/>
            <person name="Ohm R."/>
            <person name="Pangilinan J."/>
            <person name="Park H.-J."/>
            <person name="Ramirez L."/>
            <person name="Alfaro M."/>
            <person name="Sun H."/>
            <person name="Tritt A."/>
            <person name="Yoshinaga Y."/>
            <person name="Zwiers L.-H."/>
            <person name="Turgeon B."/>
            <person name="Goodwin S."/>
            <person name="Spatafora J."/>
            <person name="Crous P."/>
            <person name="Grigoriev I."/>
        </authorList>
    </citation>
    <scope>NUCLEOTIDE SEQUENCE</scope>
    <source>
        <strain evidence="2">CBS 207.26</strain>
    </source>
</reference>
<protein>
    <recommendedName>
        <fullName evidence="1">Nudix hydrolase domain-containing protein</fullName>
    </recommendedName>
</protein>
<dbReference type="CDD" id="cd02883">
    <property type="entry name" value="NUDIX_Hydrolase"/>
    <property type="match status" value="1"/>
</dbReference>
<dbReference type="EMBL" id="ML994658">
    <property type="protein sequence ID" value="KAF2180465.1"/>
    <property type="molecule type" value="Genomic_DNA"/>
</dbReference>
<gene>
    <name evidence="2" type="ORF">K469DRAFT_454358</name>
</gene>
<feature type="non-terminal residue" evidence="2">
    <location>
        <position position="1"/>
    </location>
</feature>
<dbReference type="OrthoDB" id="408303at2759"/>
<dbReference type="Gene3D" id="3.90.79.10">
    <property type="entry name" value="Nucleoside Triphosphate Pyrophosphohydrolase"/>
    <property type="match status" value="1"/>
</dbReference>
<proteinExistence type="predicted"/>
<dbReference type="InterPro" id="IPR000086">
    <property type="entry name" value="NUDIX_hydrolase_dom"/>
</dbReference>
<keyword evidence="3" id="KW-1185">Reference proteome</keyword>
<dbReference type="SUPFAM" id="SSF55811">
    <property type="entry name" value="Nudix"/>
    <property type="match status" value="1"/>
</dbReference>
<evidence type="ECO:0000313" key="2">
    <source>
        <dbReference type="EMBL" id="KAF2180465.1"/>
    </source>
</evidence>
<feature type="domain" description="Nudix hydrolase" evidence="1">
    <location>
        <begin position="1"/>
        <end position="110"/>
    </location>
</feature>
<name>A0A6A6DN30_9PEZI</name>
<dbReference type="Proteomes" id="UP000800200">
    <property type="component" value="Unassembled WGS sequence"/>
</dbReference>
<dbReference type="PROSITE" id="PS51462">
    <property type="entry name" value="NUDIX"/>
    <property type="match status" value="1"/>
</dbReference>
<dbReference type="AlphaFoldDB" id="A0A6A6DN30"/>
<organism evidence="2 3">
    <name type="scientific">Zopfia rhizophila CBS 207.26</name>
    <dbReference type="NCBI Taxonomy" id="1314779"/>
    <lineage>
        <taxon>Eukaryota</taxon>
        <taxon>Fungi</taxon>
        <taxon>Dikarya</taxon>
        <taxon>Ascomycota</taxon>
        <taxon>Pezizomycotina</taxon>
        <taxon>Dothideomycetes</taxon>
        <taxon>Dothideomycetes incertae sedis</taxon>
        <taxon>Zopfiaceae</taxon>
        <taxon>Zopfia</taxon>
    </lineage>
</organism>